<keyword evidence="2 6" id="KW-0645">Protease</keyword>
<dbReference type="InterPro" id="IPR018200">
    <property type="entry name" value="USP_CS"/>
</dbReference>
<evidence type="ECO:0000256" key="3">
    <source>
        <dbReference type="ARBA" id="ARBA00022786"/>
    </source>
</evidence>
<dbReference type="GO" id="GO:0016579">
    <property type="term" value="P:protein deubiquitination"/>
    <property type="evidence" value="ECO:0007669"/>
    <property type="project" value="InterPro"/>
</dbReference>
<feature type="domain" description="Ubiquitin-like" evidence="8">
    <location>
        <begin position="1"/>
        <end position="71"/>
    </location>
</feature>
<feature type="domain" description="USP" evidence="9">
    <location>
        <begin position="104"/>
        <end position="538"/>
    </location>
</feature>
<dbReference type="InterPro" id="IPR028889">
    <property type="entry name" value="USP"/>
</dbReference>
<dbReference type="PROSITE" id="PS50235">
    <property type="entry name" value="USP_3"/>
    <property type="match status" value="1"/>
</dbReference>
<dbReference type="PROSITE" id="PS00973">
    <property type="entry name" value="USP_2"/>
    <property type="match status" value="1"/>
</dbReference>
<comment type="catalytic activity">
    <reaction evidence="1 6">
        <text>Thiol-dependent hydrolysis of ester, thioester, amide, peptide and isopeptide bonds formed by the C-terminal Gly of ubiquitin (a 76-residue protein attached to proteins as an intracellular targeting signal).</text>
        <dbReference type="EC" id="3.4.19.12"/>
    </reaction>
</comment>
<feature type="region of interest" description="Disordered" evidence="7">
    <location>
        <begin position="356"/>
        <end position="428"/>
    </location>
</feature>
<dbReference type="EMBL" id="KN824289">
    <property type="protein sequence ID" value="KIM29219.1"/>
    <property type="molecule type" value="Genomic_DNA"/>
</dbReference>
<dbReference type="SUPFAM" id="SSF54001">
    <property type="entry name" value="Cysteine proteinases"/>
    <property type="match status" value="1"/>
</dbReference>
<evidence type="ECO:0000256" key="2">
    <source>
        <dbReference type="ARBA" id="ARBA00022670"/>
    </source>
</evidence>
<dbReference type="InterPro" id="IPR029071">
    <property type="entry name" value="Ubiquitin-like_domsf"/>
</dbReference>
<dbReference type="STRING" id="933852.A0A0C3BAT8"/>
<dbReference type="AlphaFoldDB" id="A0A0C3BAT8"/>
<keyword evidence="4 6" id="KW-0378">Hydrolase</keyword>
<dbReference type="Proteomes" id="UP000054097">
    <property type="component" value="Unassembled WGS sequence"/>
</dbReference>
<dbReference type="GO" id="GO:0043161">
    <property type="term" value="P:proteasome-mediated ubiquitin-dependent protein catabolic process"/>
    <property type="evidence" value="ECO:0007669"/>
    <property type="project" value="InterPro"/>
</dbReference>
<reference evidence="11" key="2">
    <citation type="submission" date="2015-01" db="EMBL/GenBank/DDBJ databases">
        <title>Evolutionary Origins and Diversification of the Mycorrhizal Mutualists.</title>
        <authorList>
            <consortium name="DOE Joint Genome Institute"/>
            <consortium name="Mycorrhizal Genomics Consortium"/>
            <person name="Kohler A."/>
            <person name="Kuo A."/>
            <person name="Nagy L.G."/>
            <person name="Floudas D."/>
            <person name="Copeland A."/>
            <person name="Barry K.W."/>
            <person name="Cichocki N."/>
            <person name="Veneault-Fourrey C."/>
            <person name="LaButti K."/>
            <person name="Lindquist E.A."/>
            <person name="Lipzen A."/>
            <person name="Lundell T."/>
            <person name="Morin E."/>
            <person name="Murat C."/>
            <person name="Riley R."/>
            <person name="Ohm R."/>
            <person name="Sun H."/>
            <person name="Tunlid A."/>
            <person name="Henrissat B."/>
            <person name="Grigoriev I.V."/>
            <person name="Hibbett D.S."/>
            <person name="Martin F."/>
        </authorList>
    </citation>
    <scope>NUCLEOTIDE SEQUENCE [LARGE SCALE GENOMIC DNA]</scope>
    <source>
        <strain evidence="11">MAFF 305830</strain>
    </source>
</reference>
<evidence type="ECO:0000313" key="11">
    <source>
        <dbReference type="Proteomes" id="UP000054097"/>
    </source>
</evidence>
<organism evidence="10 11">
    <name type="scientific">Serendipita vermifera MAFF 305830</name>
    <dbReference type="NCBI Taxonomy" id="933852"/>
    <lineage>
        <taxon>Eukaryota</taxon>
        <taxon>Fungi</taxon>
        <taxon>Dikarya</taxon>
        <taxon>Basidiomycota</taxon>
        <taxon>Agaricomycotina</taxon>
        <taxon>Agaricomycetes</taxon>
        <taxon>Sebacinales</taxon>
        <taxon>Serendipitaceae</taxon>
        <taxon>Serendipita</taxon>
    </lineage>
</organism>
<keyword evidence="11" id="KW-1185">Reference proteome</keyword>
<dbReference type="CDD" id="cd16104">
    <property type="entry name" value="Ubl_USP14_like"/>
    <property type="match status" value="1"/>
</dbReference>
<name>A0A0C3BAT8_SERVB</name>
<dbReference type="PROSITE" id="PS50053">
    <property type="entry name" value="UBIQUITIN_2"/>
    <property type="match status" value="1"/>
</dbReference>
<dbReference type="PROSITE" id="PS00972">
    <property type="entry name" value="USP_1"/>
    <property type="match status" value="1"/>
</dbReference>
<evidence type="ECO:0000313" key="10">
    <source>
        <dbReference type="EMBL" id="KIM29219.1"/>
    </source>
</evidence>
<dbReference type="HOGENOM" id="CLU_017549_2_1_1"/>
<sequence length="541" mass="59724">MSVQVSIKHGGKAQDVTLDTSKPPSAFKQFIYEITGVPVDRMKVMAKGVVLKDDTPWSKLSIKPGFQFMVIGAAGELPKPPEKPIVFLEDMGDAALASALRLPVGLANLGNTCYMNSTVQCLRTIPELQTALQAYTPTDQSDANRMLTAEMRRLYQAMGQTTERMIPAVFLQRLRIVAPQFAEQRPGQGYAQQDAEECLGSIINSLRQSSLNVPSESDSAPGGLVEKYLMGEMTTELKCDEAPDEPPTMSTQAFSKIECNISITTNYMHTGIKDSLDQKIEKLSPSLGRQAVYSQRSRISRLPSNLIVHMVRFYWRTDINKKAKIMRKVKFPFEFDVLDLVTDDLKQKLLPANTRMKELEKERDERRKVRKRTRKAVQTTPAVDHVGSPPPSVSSTVEVGGASAPVGEGMEVDTPNQTGATDEELGDEGEIRKREAEELANLIHPDLKADVGANSTGVYELVGMVTHKGASADSGHYIGYARADVVNSSGNETKYDDDHDQWIKFDDDKVSMMTADKVGMLDGGGEESAAYILLYRSKRFS</sequence>
<dbReference type="OrthoDB" id="333239at2759"/>
<dbReference type="GO" id="GO:0004843">
    <property type="term" value="F:cysteine-type deubiquitinase activity"/>
    <property type="evidence" value="ECO:0007669"/>
    <property type="project" value="UniProtKB-UniRule"/>
</dbReference>
<dbReference type="GO" id="GO:0070628">
    <property type="term" value="F:proteasome binding"/>
    <property type="evidence" value="ECO:0007669"/>
    <property type="project" value="TreeGrafter"/>
</dbReference>
<proteinExistence type="inferred from homology"/>
<dbReference type="InterPro" id="IPR044635">
    <property type="entry name" value="UBP14-like"/>
</dbReference>
<dbReference type="Pfam" id="PF00443">
    <property type="entry name" value="UCH"/>
    <property type="match status" value="1"/>
</dbReference>
<reference evidence="10 11" key="1">
    <citation type="submission" date="2014-04" db="EMBL/GenBank/DDBJ databases">
        <authorList>
            <consortium name="DOE Joint Genome Institute"/>
            <person name="Kuo A."/>
            <person name="Zuccaro A."/>
            <person name="Kohler A."/>
            <person name="Nagy L.G."/>
            <person name="Floudas D."/>
            <person name="Copeland A."/>
            <person name="Barry K.W."/>
            <person name="Cichocki N."/>
            <person name="Veneault-Fourrey C."/>
            <person name="LaButti K."/>
            <person name="Lindquist E.A."/>
            <person name="Lipzen A."/>
            <person name="Lundell T."/>
            <person name="Morin E."/>
            <person name="Murat C."/>
            <person name="Sun H."/>
            <person name="Tunlid A."/>
            <person name="Henrissat B."/>
            <person name="Grigoriev I.V."/>
            <person name="Hibbett D.S."/>
            <person name="Martin F."/>
            <person name="Nordberg H.P."/>
            <person name="Cantor M.N."/>
            <person name="Hua S.X."/>
        </authorList>
    </citation>
    <scope>NUCLEOTIDE SEQUENCE [LARGE SCALE GENOMIC DNA]</scope>
    <source>
        <strain evidence="10 11">MAFF 305830</strain>
    </source>
</reference>
<evidence type="ECO:0000256" key="1">
    <source>
        <dbReference type="ARBA" id="ARBA00000707"/>
    </source>
</evidence>
<dbReference type="GO" id="GO:0061136">
    <property type="term" value="P:regulation of proteasomal protein catabolic process"/>
    <property type="evidence" value="ECO:0007669"/>
    <property type="project" value="TreeGrafter"/>
</dbReference>
<keyword evidence="3 6" id="KW-0833">Ubl conjugation pathway</keyword>
<dbReference type="PANTHER" id="PTHR43982">
    <property type="entry name" value="UBIQUITIN CARBOXYL-TERMINAL HYDROLASE"/>
    <property type="match status" value="1"/>
</dbReference>
<dbReference type="Gene3D" id="3.90.70.10">
    <property type="entry name" value="Cysteine proteinases"/>
    <property type="match status" value="1"/>
</dbReference>
<dbReference type="InterPro" id="IPR000626">
    <property type="entry name" value="Ubiquitin-like_dom"/>
</dbReference>
<comment type="similarity">
    <text evidence="6">Belongs to the peptidase C19 family.</text>
</comment>
<dbReference type="EC" id="3.4.19.12" evidence="6"/>
<gene>
    <name evidence="10" type="ORF">M408DRAFT_120759</name>
</gene>
<dbReference type="PANTHER" id="PTHR43982:SF1">
    <property type="entry name" value="UBIQUITIN CARBOXYL-TERMINAL HYDROLASE 14"/>
    <property type="match status" value="1"/>
</dbReference>
<dbReference type="CDD" id="cd02657">
    <property type="entry name" value="Peptidase_C19A"/>
    <property type="match status" value="1"/>
</dbReference>
<dbReference type="InterPro" id="IPR038765">
    <property type="entry name" value="Papain-like_cys_pep_sf"/>
</dbReference>
<feature type="compositionally biased region" description="Basic and acidic residues" evidence="7">
    <location>
        <begin position="356"/>
        <end position="367"/>
    </location>
</feature>
<evidence type="ECO:0000256" key="5">
    <source>
        <dbReference type="ARBA" id="ARBA00022807"/>
    </source>
</evidence>
<dbReference type="SMART" id="SM00213">
    <property type="entry name" value="UBQ"/>
    <property type="match status" value="1"/>
</dbReference>
<dbReference type="Gene3D" id="3.10.20.90">
    <property type="entry name" value="Phosphatidylinositol 3-kinase Catalytic Subunit, Chain A, domain 1"/>
    <property type="match status" value="1"/>
</dbReference>
<accession>A0A0C3BAT8</accession>
<evidence type="ECO:0000259" key="9">
    <source>
        <dbReference type="PROSITE" id="PS50235"/>
    </source>
</evidence>
<dbReference type="InterPro" id="IPR001394">
    <property type="entry name" value="Peptidase_C19_UCH"/>
</dbReference>
<evidence type="ECO:0000256" key="6">
    <source>
        <dbReference type="RuleBase" id="RU366025"/>
    </source>
</evidence>
<evidence type="ECO:0000256" key="4">
    <source>
        <dbReference type="ARBA" id="ARBA00022801"/>
    </source>
</evidence>
<keyword evidence="5 6" id="KW-0788">Thiol protease</keyword>
<dbReference type="SUPFAM" id="SSF54236">
    <property type="entry name" value="Ubiquitin-like"/>
    <property type="match status" value="1"/>
</dbReference>
<evidence type="ECO:0000256" key="7">
    <source>
        <dbReference type="SAM" id="MobiDB-lite"/>
    </source>
</evidence>
<protein>
    <recommendedName>
        <fullName evidence="6">Ubiquitin carboxyl-terminal hydrolase</fullName>
        <ecNumber evidence="6">3.4.19.12</ecNumber>
    </recommendedName>
</protein>
<evidence type="ECO:0000259" key="8">
    <source>
        <dbReference type="PROSITE" id="PS50053"/>
    </source>
</evidence>